<reference evidence="7 8" key="1">
    <citation type="submission" date="2018-06" db="EMBL/GenBank/DDBJ databases">
        <title>Comparative genomics of Brasilonema spp. strains.</title>
        <authorList>
            <person name="Alvarenga D.O."/>
            <person name="Fiore M.F."/>
            <person name="Varani A.M."/>
        </authorList>
    </citation>
    <scope>NUCLEOTIDE SEQUENCE [LARGE SCALE GENOMIC DNA]</scope>
    <source>
        <strain evidence="7 8">UFV-OR1</strain>
    </source>
</reference>
<evidence type="ECO:0000256" key="3">
    <source>
        <dbReference type="ARBA" id="ARBA00023002"/>
    </source>
</evidence>
<dbReference type="Pfam" id="PF01494">
    <property type="entry name" value="FAD_binding_3"/>
    <property type="match status" value="2"/>
</dbReference>
<organism evidence="7 8">
    <name type="scientific">Brasilonema octagenarum UFV-OR1</name>
    <dbReference type="NCBI Taxonomy" id="417115"/>
    <lineage>
        <taxon>Bacteria</taxon>
        <taxon>Bacillati</taxon>
        <taxon>Cyanobacteriota</taxon>
        <taxon>Cyanophyceae</taxon>
        <taxon>Nostocales</taxon>
        <taxon>Scytonemataceae</taxon>
        <taxon>Brasilonema</taxon>
        <taxon>Octagenarum group</taxon>
    </lineage>
</organism>
<dbReference type="Proteomes" id="UP000762253">
    <property type="component" value="Unassembled WGS sequence"/>
</dbReference>
<dbReference type="PANTHER" id="PTHR46972:SF1">
    <property type="entry name" value="FAD DEPENDENT OXIDOREDUCTASE DOMAIN-CONTAINING PROTEIN"/>
    <property type="match status" value="1"/>
</dbReference>
<gene>
    <name evidence="7" type="ORF">DP115_12120</name>
</gene>
<dbReference type="Gene3D" id="3.50.50.60">
    <property type="entry name" value="FAD/NAD(P)-binding domain"/>
    <property type="match status" value="1"/>
</dbReference>
<keyword evidence="2" id="KW-0274">FAD</keyword>
<dbReference type="GO" id="GO:0004497">
    <property type="term" value="F:monooxygenase activity"/>
    <property type="evidence" value="ECO:0007669"/>
    <property type="project" value="UniProtKB-KW"/>
</dbReference>
<evidence type="ECO:0000313" key="8">
    <source>
        <dbReference type="Proteomes" id="UP000762253"/>
    </source>
</evidence>
<protein>
    <submittedName>
        <fullName evidence="7">FAD-dependent monooxygenase</fullName>
    </submittedName>
</protein>
<dbReference type="InterPro" id="IPR036188">
    <property type="entry name" value="FAD/NAD-bd_sf"/>
</dbReference>
<feature type="domain" description="FAD-binding" evidence="6">
    <location>
        <begin position="12"/>
        <end position="174"/>
    </location>
</feature>
<feature type="region of interest" description="Disordered" evidence="5">
    <location>
        <begin position="89"/>
        <end position="108"/>
    </location>
</feature>
<evidence type="ECO:0000313" key="7">
    <source>
        <dbReference type="EMBL" id="NMF63471.1"/>
    </source>
</evidence>
<dbReference type="InterPro" id="IPR002938">
    <property type="entry name" value="FAD-bd"/>
</dbReference>
<sequence length="380" mass="41654">MKSCEELRDGGKVAIVGAGPAGTMLARLLQTQGFSVKVFERDASPTARSQGGSLDLRKNAGQRAMKQAGLMEEFRRLSRSDAKAFKMLDSRGKPHPAGEAGTHEEAGPEIDRGDLRQMLLGSLAPDTIAWGHAVNDVLPEADGRWRIEFKDQAPVTADLVVGADGVGSRVRRGLTPVRPRYTGMTMLAGVIRKELWRGSELSDLLGEGSVMFADHHQTIFVQRCSRDLILLYYSMVVAEDWPAVQGFALDDSKAVLNAITAAYHDWSPELLTMLTQVDGNFHRWPLSVMPPDHRWETRPGLAMVGDSSHAMPPFTGKGVNLALLDSLELADGLVANPAAEVTEVVKKCEARMQERTRNEISECLEVGRHIYGLEIDFSKP</sequence>
<dbReference type="SUPFAM" id="SSF51905">
    <property type="entry name" value="FAD/NAD(P)-binding domain"/>
    <property type="match status" value="1"/>
</dbReference>
<evidence type="ECO:0000256" key="1">
    <source>
        <dbReference type="ARBA" id="ARBA00022630"/>
    </source>
</evidence>
<evidence type="ECO:0000256" key="2">
    <source>
        <dbReference type="ARBA" id="ARBA00022827"/>
    </source>
</evidence>
<keyword evidence="4 7" id="KW-0503">Monooxygenase</keyword>
<feature type="domain" description="FAD-binding" evidence="6">
    <location>
        <begin position="302"/>
        <end position="335"/>
    </location>
</feature>
<name>A0ABX1M6X9_9CYAN</name>
<keyword evidence="1" id="KW-0285">Flavoprotein</keyword>
<dbReference type="EMBL" id="QMEC01000038">
    <property type="protein sequence ID" value="NMF63471.1"/>
    <property type="molecule type" value="Genomic_DNA"/>
</dbReference>
<dbReference type="RefSeq" id="WP_169265062.1">
    <property type="nucleotide sequence ID" value="NZ_QMEC01000038.1"/>
</dbReference>
<keyword evidence="3" id="KW-0560">Oxidoreductase</keyword>
<evidence type="ECO:0000256" key="4">
    <source>
        <dbReference type="ARBA" id="ARBA00023033"/>
    </source>
</evidence>
<dbReference type="PRINTS" id="PR00420">
    <property type="entry name" value="RNGMNOXGNASE"/>
</dbReference>
<proteinExistence type="predicted"/>
<dbReference type="PANTHER" id="PTHR46972">
    <property type="entry name" value="MONOOXYGENASE ASQM-RELATED"/>
    <property type="match status" value="1"/>
</dbReference>
<evidence type="ECO:0000256" key="5">
    <source>
        <dbReference type="SAM" id="MobiDB-lite"/>
    </source>
</evidence>
<accession>A0ABX1M6X9</accession>
<evidence type="ECO:0000259" key="6">
    <source>
        <dbReference type="Pfam" id="PF01494"/>
    </source>
</evidence>
<keyword evidence="8" id="KW-1185">Reference proteome</keyword>
<comment type="caution">
    <text evidence="7">The sequence shown here is derived from an EMBL/GenBank/DDBJ whole genome shotgun (WGS) entry which is preliminary data.</text>
</comment>